<dbReference type="InterPro" id="IPR023184">
    <property type="entry name" value="Ubol_cytC_Rdtase_hinge_dom"/>
</dbReference>
<comment type="subcellular location">
    <subcellularLocation>
        <location evidence="1">Mitochondrion inner membrane</location>
        <topology evidence="1">Peripheral membrane protein</topology>
        <orientation evidence="1">Intermembrane side</orientation>
    </subcellularLocation>
</comment>
<keyword evidence="3" id="KW-0813">Transport</keyword>
<evidence type="ECO:0000256" key="8">
    <source>
        <dbReference type="ARBA" id="ARBA00023136"/>
    </source>
</evidence>
<dbReference type="AlphaFoldDB" id="A0A9P5N9Y6"/>
<keyword evidence="6" id="KW-0249">Electron transport</keyword>
<evidence type="ECO:0000313" key="11">
    <source>
        <dbReference type="EMBL" id="KAF8873174.1"/>
    </source>
</evidence>
<feature type="domain" description="Ubiquinol-cytochrome C reductase hinge" evidence="10">
    <location>
        <begin position="46"/>
        <end position="108"/>
    </location>
</feature>
<evidence type="ECO:0000256" key="7">
    <source>
        <dbReference type="ARBA" id="ARBA00023128"/>
    </source>
</evidence>
<keyword evidence="7" id="KW-0496">Mitochondrion</keyword>
<keyword evidence="5" id="KW-0999">Mitochondrion inner membrane</keyword>
<keyword evidence="8" id="KW-0472">Membrane</keyword>
<dbReference type="Proteomes" id="UP000724874">
    <property type="component" value="Unassembled WGS sequence"/>
</dbReference>
<evidence type="ECO:0000313" key="12">
    <source>
        <dbReference type="Proteomes" id="UP000724874"/>
    </source>
</evidence>
<organism evidence="11 12">
    <name type="scientific">Gymnopilus junonius</name>
    <name type="common">Spectacular rustgill mushroom</name>
    <name type="synonym">Gymnopilus spectabilis subsp. junonius</name>
    <dbReference type="NCBI Taxonomy" id="109634"/>
    <lineage>
        <taxon>Eukaryota</taxon>
        <taxon>Fungi</taxon>
        <taxon>Dikarya</taxon>
        <taxon>Basidiomycota</taxon>
        <taxon>Agaricomycotina</taxon>
        <taxon>Agaricomycetes</taxon>
        <taxon>Agaricomycetidae</taxon>
        <taxon>Agaricales</taxon>
        <taxon>Agaricineae</taxon>
        <taxon>Hymenogastraceae</taxon>
        <taxon>Gymnopilus</taxon>
    </lineage>
</organism>
<comment type="similarity">
    <text evidence="2">Belongs to the UQCRH/QCR6 family.</text>
</comment>
<dbReference type="Gene3D" id="1.10.287.20">
    <property type="entry name" value="Ubiquinol-cytochrome C reductase hinge domain"/>
    <property type="match status" value="1"/>
</dbReference>
<dbReference type="InterPro" id="IPR036811">
    <property type="entry name" value="Ubol_cytC_Rdtase_hinge_dom_sf"/>
</dbReference>
<protein>
    <recommendedName>
        <fullName evidence="10">Ubiquinol-cytochrome C reductase hinge domain-containing protein</fullName>
    </recommendedName>
</protein>
<evidence type="ECO:0000256" key="2">
    <source>
        <dbReference type="ARBA" id="ARBA00006498"/>
    </source>
</evidence>
<evidence type="ECO:0000256" key="1">
    <source>
        <dbReference type="ARBA" id="ARBA00004137"/>
    </source>
</evidence>
<dbReference type="PANTHER" id="PTHR15336">
    <property type="entry name" value="UBIQUINOL-CYTOCHROME C REDUCTASE COMPLEX 7.8 KDA PROTEIN"/>
    <property type="match status" value="1"/>
</dbReference>
<evidence type="ECO:0000256" key="4">
    <source>
        <dbReference type="ARBA" id="ARBA00022660"/>
    </source>
</evidence>
<proteinExistence type="inferred from homology"/>
<dbReference type="PANTHER" id="PTHR15336:SF0">
    <property type="entry name" value="CYTOCHROME B-C1 COMPLEX SUBUNIT 6, MITOCHONDRIAL"/>
    <property type="match status" value="1"/>
</dbReference>
<accession>A0A9P5N9Y6</accession>
<dbReference type="Pfam" id="PF02320">
    <property type="entry name" value="UCR_hinge"/>
    <property type="match status" value="1"/>
</dbReference>
<feature type="compositionally biased region" description="Acidic residues" evidence="9">
    <location>
        <begin position="35"/>
        <end position="46"/>
    </location>
</feature>
<dbReference type="GO" id="GO:0005743">
    <property type="term" value="C:mitochondrial inner membrane"/>
    <property type="evidence" value="ECO:0007669"/>
    <property type="project" value="UniProtKB-SubCell"/>
</dbReference>
<evidence type="ECO:0000256" key="6">
    <source>
        <dbReference type="ARBA" id="ARBA00022982"/>
    </source>
</evidence>
<dbReference type="InterPro" id="IPR003422">
    <property type="entry name" value="Cyt_b-c1_6"/>
</dbReference>
<comment type="caution">
    <text evidence="11">The sequence shown here is derived from an EMBL/GenBank/DDBJ whole genome shotgun (WGS) entry which is preliminary data.</text>
</comment>
<sequence length="108" mass="11843">AIASFLSSFISTTHADAEEKVESAPADEQTTAEEPAAEEEEEEPEDLQPIIREECKQAPKCAGLTKHFEECQEKVLAGHGFKGEDCVEELLMHCADVPAAPKLFSKLR</sequence>
<name>A0A9P5N9Y6_GYMJU</name>
<keyword evidence="4" id="KW-0679">Respiratory chain</keyword>
<evidence type="ECO:0000256" key="9">
    <source>
        <dbReference type="SAM" id="MobiDB-lite"/>
    </source>
</evidence>
<feature type="non-terminal residue" evidence="11">
    <location>
        <position position="108"/>
    </location>
</feature>
<feature type="region of interest" description="Disordered" evidence="9">
    <location>
        <begin position="14"/>
        <end position="48"/>
    </location>
</feature>
<evidence type="ECO:0000256" key="5">
    <source>
        <dbReference type="ARBA" id="ARBA00022792"/>
    </source>
</evidence>
<evidence type="ECO:0000256" key="3">
    <source>
        <dbReference type="ARBA" id="ARBA00022448"/>
    </source>
</evidence>
<dbReference type="GO" id="GO:0006122">
    <property type="term" value="P:mitochondrial electron transport, ubiquinol to cytochrome c"/>
    <property type="evidence" value="ECO:0007669"/>
    <property type="project" value="InterPro"/>
</dbReference>
<dbReference type="OrthoDB" id="405848at2759"/>
<evidence type="ECO:0000259" key="10">
    <source>
        <dbReference type="Pfam" id="PF02320"/>
    </source>
</evidence>
<feature type="non-terminal residue" evidence="11">
    <location>
        <position position="1"/>
    </location>
</feature>
<gene>
    <name evidence="11" type="ORF">CPB84DRAFT_1639731</name>
</gene>
<reference evidence="11" key="1">
    <citation type="submission" date="2020-11" db="EMBL/GenBank/DDBJ databases">
        <authorList>
            <consortium name="DOE Joint Genome Institute"/>
            <person name="Ahrendt S."/>
            <person name="Riley R."/>
            <person name="Andreopoulos W."/>
            <person name="LaButti K."/>
            <person name="Pangilinan J."/>
            <person name="Ruiz-duenas F.J."/>
            <person name="Barrasa J.M."/>
            <person name="Sanchez-Garcia M."/>
            <person name="Camarero S."/>
            <person name="Miyauchi S."/>
            <person name="Serrano A."/>
            <person name="Linde D."/>
            <person name="Babiker R."/>
            <person name="Drula E."/>
            <person name="Ayuso-Fernandez I."/>
            <person name="Pacheco R."/>
            <person name="Padilla G."/>
            <person name="Ferreira P."/>
            <person name="Barriuso J."/>
            <person name="Kellner H."/>
            <person name="Castanera R."/>
            <person name="Alfaro M."/>
            <person name="Ramirez L."/>
            <person name="Pisabarro A.G."/>
            <person name="Kuo A."/>
            <person name="Tritt A."/>
            <person name="Lipzen A."/>
            <person name="He G."/>
            <person name="Yan M."/>
            <person name="Ng V."/>
            <person name="Cullen D."/>
            <person name="Martin F."/>
            <person name="Rosso M.-N."/>
            <person name="Henrissat B."/>
            <person name="Hibbett D."/>
            <person name="Martinez A.T."/>
            <person name="Grigoriev I.V."/>
        </authorList>
    </citation>
    <scope>NUCLEOTIDE SEQUENCE</scope>
    <source>
        <strain evidence="11">AH 44721</strain>
    </source>
</reference>
<dbReference type="EMBL" id="JADNYJ010000245">
    <property type="protein sequence ID" value="KAF8873174.1"/>
    <property type="molecule type" value="Genomic_DNA"/>
</dbReference>
<dbReference type="SUPFAM" id="SSF81531">
    <property type="entry name" value="Non-heme 11 kDa protein of cytochrome bc1 complex (Ubiquinol-cytochrome c reductase)"/>
    <property type="match status" value="1"/>
</dbReference>
<keyword evidence="12" id="KW-1185">Reference proteome</keyword>
<feature type="compositionally biased region" description="Low complexity" evidence="9">
    <location>
        <begin position="24"/>
        <end position="34"/>
    </location>
</feature>